<feature type="compositionally biased region" description="Acidic residues" evidence="1">
    <location>
        <begin position="51"/>
        <end position="70"/>
    </location>
</feature>
<evidence type="ECO:0000256" key="1">
    <source>
        <dbReference type="SAM" id="MobiDB-lite"/>
    </source>
</evidence>
<reference evidence="2 3" key="2">
    <citation type="journal article" date="2013" name="PLoS Genet.">
        <title>Comparative genome structure, secondary metabolite, and effector coding capacity across Cochliobolus pathogens.</title>
        <authorList>
            <person name="Condon B.J."/>
            <person name="Leng Y."/>
            <person name="Wu D."/>
            <person name="Bushley K.E."/>
            <person name="Ohm R.A."/>
            <person name="Otillar R."/>
            <person name="Martin J."/>
            <person name="Schackwitz W."/>
            <person name="Grimwood J."/>
            <person name="MohdZainudin N."/>
            <person name="Xue C."/>
            <person name="Wang R."/>
            <person name="Manning V.A."/>
            <person name="Dhillon B."/>
            <person name="Tu Z.J."/>
            <person name="Steffenson B.J."/>
            <person name="Salamov A."/>
            <person name="Sun H."/>
            <person name="Lowry S."/>
            <person name="LaButti K."/>
            <person name="Han J."/>
            <person name="Copeland A."/>
            <person name="Lindquist E."/>
            <person name="Barry K."/>
            <person name="Schmutz J."/>
            <person name="Baker S.E."/>
            <person name="Ciuffetti L.M."/>
            <person name="Grigoriev I.V."/>
            <person name="Zhong S."/>
            <person name="Turgeon B.G."/>
        </authorList>
    </citation>
    <scope>NUCLEOTIDE SEQUENCE [LARGE SCALE GENOMIC DNA]</scope>
    <source>
        <strain evidence="3">28A</strain>
    </source>
</reference>
<reference evidence="2 3" key="1">
    <citation type="journal article" date="2012" name="PLoS Pathog.">
        <title>Diverse lifestyles and strategies of plant pathogenesis encoded in the genomes of eighteen Dothideomycetes fungi.</title>
        <authorList>
            <person name="Ohm R.A."/>
            <person name="Feau N."/>
            <person name="Henrissat B."/>
            <person name="Schoch C.L."/>
            <person name="Horwitz B.A."/>
            <person name="Barry K.W."/>
            <person name="Condon B.J."/>
            <person name="Copeland A.C."/>
            <person name="Dhillon B."/>
            <person name="Glaser F."/>
            <person name="Hesse C.N."/>
            <person name="Kosti I."/>
            <person name="LaButti K."/>
            <person name="Lindquist E.A."/>
            <person name="Lucas S."/>
            <person name="Salamov A.A."/>
            <person name="Bradshaw R.E."/>
            <person name="Ciuffetti L."/>
            <person name="Hamelin R.C."/>
            <person name="Kema G.H.J."/>
            <person name="Lawrence C."/>
            <person name="Scott J.A."/>
            <person name="Spatafora J.W."/>
            <person name="Turgeon B.G."/>
            <person name="de Wit P.J.G.M."/>
            <person name="Zhong S."/>
            <person name="Goodwin S.B."/>
            <person name="Grigoriev I.V."/>
        </authorList>
    </citation>
    <scope>NUCLEOTIDE SEQUENCE [LARGE SCALE GENOMIC DNA]</scope>
    <source>
        <strain evidence="3">28A</strain>
    </source>
</reference>
<protein>
    <submittedName>
        <fullName evidence="2">Uncharacterized protein</fullName>
    </submittedName>
</protein>
<dbReference type="RefSeq" id="XP_008025086.1">
    <property type="nucleotide sequence ID" value="XM_008026895.1"/>
</dbReference>
<dbReference type="AlphaFoldDB" id="R0K2M6"/>
<dbReference type="GeneID" id="19403569"/>
<dbReference type="EMBL" id="KB908592">
    <property type="protein sequence ID" value="EOA87393.1"/>
    <property type="molecule type" value="Genomic_DNA"/>
</dbReference>
<keyword evidence="3" id="KW-1185">Reference proteome</keyword>
<sequence length="121" mass="13593">MAKTHRLMLSIEVFQVLLEHLNINGDQSRQTCERENVTRLYRVSHFELDVDADDDDEDDVDVDDDDDDGDGAVRRTKTGPRGGYLIPIASGKRQMQPFSVAASVSPVSAPFRARAMKMQQI</sequence>
<proteinExistence type="predicted"/>
<organism evidence="2 3">
    <name type="scientific">Exserohilum turcicum (strain 28A)</name>
    <name type="common">Northern leaf blight fungus</name>
    <name type="synonym">Setosphaeria turcica</name>
    <dbReference type="NCBI Taxonomy" id="671987"/>
    <lineage>
        <taxon>Eukaryota</taxon>
        <taxon>Fungi</taxon>
        <taxon>Dikarya</taxon>
        <taxon>Ascomycota</taxon>
        <taxon>Pezizomycotina</taxon>
        <taxon>Dothideomycetes</taxon>
        <taxon>Pleosporomycetidae</taxon>
        <taxon>Pleosporales</taxon>
        <taxon>Pleosporineae</taxon>
        <taxon>Pleosporaceae</taxon>
        <taxon>Exserohilum</taxon>
    </lineage>
</organism>
<dbReference type="Proteomes" id="UP000016935">
    <property type="component" value="Unassembled WGS sequence"/>
</dbReference>
<name>R0K2M6_EXST2</name>
<dbReference type="HOGENOM" id="CLU_2039510_0_0_1"/>
<evidence type="ECO:0000313" key="2">
    <source>
        <dbReference type="EMBL" id="EOA87393.1"/>
    </source>
</evidence>
<accession>R0K2M6</accession>
<gene>
    <name evidence="2" type="ORF">SETTUDRAFT_31660</name>
</gene>
<evidence type="ECO:0000313" key="3">
    <source>
        <dbReference type="Proteomes" id="UP000016935"/>
    </source>
</evidence>
<feature type="region of interest" description="Disordered" evidence="1">
    <location>
        <begin position="51"/>
        <end position="84"/>
    </location>
</feature>